<comment type="caution">
    <text evidence="2">The sequence shown here is derived from an EMBL/GenBank/DDBJ whole genome shotgun (WGS) entry which is preliminary data.</text>
</comment>
<feature type="signal peptide" evidence="1">
    <location>
        <begin position="1"/>
        <end position="23"/>
    </location>
</feature>
<organism evidence="2 3">
    <name type="scientific">Kitasatospora saccharophila</name>
    <dbReference type="NCBI Taxonomy" id="407973"/>
    <lineage>
        <taxon>Bacteria</taxon>
        <taxon>Bacillati</taxon>
        <taxon>Actinomycetota</taxon>
        <taxon>Actinomycetes</taxon>
        <taxon>Kitasatosporales</taxon>
        <taxon>Streptomycetaceae</taxon>
        <taxon>Kitasatospora</taxon>
    </lineage>
</organism>
<reference evidence="3" key="1">
    <citation type="journal article" date="2019" name="Int. J. Syst. Evol. Microbiol.">
        <title>The Global Catalogue of Microorganisms (GCM) 10K type strain sequencing project: providing services to taxonomists for standard genome sequencing and annotation.</title>
        <authorList>
            <consortium name="The Broad Institute Genomics Platform"/>
            <consortium name="The Broad Institute Genome Sequencing Center for Infectious Disease"/>
            <person name="Wu L."/>
            <person name="Ma J."/>
        </authorList>
    </citation>
    <scope>NUCLEOTIDE SEQUENCE [LARGE SCALE GENOMIC DNA]</scope>
    <source>
        <strain evidence="3">JCM 14559</strain>
    </source>
</reference>
<keyword evidence="3" id="KW-1185">Reference proteome</keyword>
<name>A0ABP5IRJ0_9ACTN</name>
<dbReference type="EMBL" id="BAAANS010000026">
    <property type="protein sequence ID" value="GAA2103818.1"/>
    <property type="molecule type" value="Genomic_DNA"/>
</dbReference>
<protein>
    <submittedName>
        <fullName evidence="2">Uncharacterized protein</fullName>
    </submittedName>
</protein>
<evidence type="ECO:0000313" key="2">
    <source>
        <dbReference type="EMBL" id="GAA2103818.1"/>
    </source>
</evidence>
<dbReference type="RefSeq" id="WP_344553653.1">
    <property type="nucleotide sequence ID" value="NZ_BAAANS010000026.1"/>
</dbReference>
<evidence type="ECO:0000313" key="3">
    <source>
        <dbReference type="Proteomes" id="UP001500897"/>
    </source>
</evidence>
<feature type="chain" id="PRO_5046261340" evidence="1">
    <location>
        <begin position="24"/>
        <end position="54"/>
    </location>
</feature>
<evidence type="ECO:0000256" key="1">
    <source>
        <dbReference type="SAM" id="SignalP"/>
    </source>
</evidence>
<keyword evidence="1" id="KW-0732">Signal</keyword>
<sequence length="54" mass="5483">MRTRSVCSSLCLAAAFVAVLVFAGHSSHPGPEAAERAGSVAIWWPDSAVVGTVG</sequence>
<accession>A0ABP5IRJ0</accession>
<proteinExistence type="predicted"/>
<dbReference type="Proteomes" id="UP001500897">
    <property type="component" value="Unassembled WGS sequence"/>
</dbReference>
<gene>
    <name evidence="2" type="ORF">GCM10009759_39560</name>
</gene>